<organism evidence="1 2">
    <name type="scientific">Paramuricea clavata</name>
    <name type="common">Red gorgonian</name>
    <name type="synonym">Violescent sea-whip</name>
    <dbReference type="NCBI Taxonomy" id="317549"/>
    <lineage>
        <taxon>Eukaryota</taxon>
        <taxon>Metazoa</taxon>
        <taxon>Cnidaria</taxon>
        <taxon>Anthozoa</taxon>
        <taxon>Octocorallia</taxon>
        <taxon>Malacalcyonacea</taxon>
        <taxon>Plexauridae</taxon>
        <taxon>Paramuricea</taxon>
    </lineage>
</organism>
<protein>
    <submittedName>
        <fullName evidence="1">Uncharacterized protein</fullName>
    </submittedName>
</protein>
<dbReference type="Proteomes" id="UP001152795">
    <property type="component" value="Unassembled WGS sequence"/>
</dbReference>
<name>A0A7D9HMD4_PARCT</name>
<sequence>MALVKILLLVSLLAKGNGECLSDNDCVDLLMCCENSFCCGNVCMASCQRHICILTSDCRNPNEFCCDDNRCHLERCPTISSSGYILLFVISSVCGMVITVYFLLRFCCLSPDESAQETFIISKTYRGSSSNVGYYDSPVYPEPSAPPAPPYSPTSPNLMDTAPGAAVYSATNVNQGSTVYPEPPPPYNY</sequence>
<dbReference type="AlphaFoldDB" id="A0A7D9HMD4"/>
<proteinExistence type="predicted"/>
<reference evidence="1" key="1">
    <citation type="submission" date="2020-04" db="EMBL/GenBank/DDBJ databases">
        <authorList>
            <person name="Alioto T."/>
            <person name="Alioto T."/>
            <person name="Gomez Garrido J."/>
        </authorList>
    </citation>
    <scope>NUCLEOTIDE SEQUENCE</scope>
    <source>
        <strain evidence="1">A484AB</strain>
    </source>
</reference>
<evidence type="ECO:0000313" key="2">
    <source>
        <dbReference type="Proteomes" id="UP001152795"/>
    </source>
</evidence>
<accession>A0A7D9HMD4</accession>
<keyword evidence="2" id="KW-1185">Reference proteome</keyword>
<dbReference type="EMBL" id="CACRXK020001175">
    <property type="protein sequence ID" value="CAB3987436.1"/>
    <property type="molecule type" value="Genomic_DNA"/>
</dbReference>
<comment type="caution">
    <text evidence="1">The sequence shown here is derived from an EMBL/GenBank/DDBJ whole genome shotgun (WGS) entry which is preliminary data.</text>
</comment>
<gene>
    <name evidence="1" type="ORF">PACLA_8A079282</name>
</gene>
<evidence type="ECO:0000313" key="1">
    <source>
        <dbReference type="EMBL" id="CAB3987436.1"/>
    </source>
</evidence>